<dbReference type="OrthoDB" id="9023549at2"/>
<dbReference type="Proteomes" id="UP000198420">
    <property type="component" value="Unassembled WGS sequence"/>
</dbReference>
<dbReference type="RefSeq" id="WP_089309769.1">
    <property type="nucleotide sequence ID" value="NZ_FZNP01000001.1"/>
</dbReference>
<dbReference type="InterPro" id="IPR007768">
    <property type="entry name" value="Suppressor_of_fused"/>
</dbReference>
<reference evidence="3" key="1">
    <citation type="submission" date="2017-06" db="EMBL/GenBank/DDBJ databases">
        <authorList>
            <person name="Varghese N."/>
            <person name="Submissions S."/>
        </authorList>
    </citation>
    <scope>NUCLEOTIDE SEQUENCE [LARGE SCALE GENOMIC DNA]</scope>
    <source>
        <strain evidence="3">DSM 44485</strain>
    </source>
</reference>
<dbReference type="SUPFAM" id="SSF103359">
    <property type="entry name" value="Suppressor of Fused, N-terminal domain"/>
    <property type="match status" value="1"/>
</dbReference>
<dbReference type="PANTHER" id="PTHR10928">
    <property type="entry name" value="SUPPRESSOR OF FUSED"/>
    <property type="match status" value="1"/>
</dbReference>
<evidence type="ECO:0000313" key="2">
    <source>
        <dbReference type="EMBL" id="SNR24954.1"/>
    </source>
</evidence>
<dbReference type="InterPro" id="IPR020941">
    <property type="entry name" value="SUFU-like_domain"/>
</dbReference>
<proteinExistence type="predicted"/>
<feature type="domain" description="Suppressor of fused-like" evidence="1">
    <location>
        <begin position="49"/>
        <end position="196"/>
    </location>
</feature>
<dbReference type="AlphaFoldDB" id="A0A238USV3"/>
<protein>
    <submittedName>
        <fullName evidence="2">Suppressor of fused protein (SUFU)</fullName>
    </submittedName>
</protein>
<evidence type="ECO:0000313" key="3">
    <source>
        <dbReference type="Proteomes" id="UP000198420"/>
    </source>
</evidence>
<dbReference type="EMBL" id="FZNP01000001">
    <property type="protein sequence ID" value="SNR24954.1"/>
    <property type="molecule type" value="Genomic_DNA"/>
</dbReference>
<sequence>MLNLHGWNAIDGVLKERYGDAERLEWGAPVPYRPVGPMPMGQFVTNTIAIYPRDEPVPHWHLIGYALTAPYEERGYEFTLRVPRRPEETEAPNWALAHLEHLALYVVKSGNDFQVGHYIEFPDPLDPERPDSGVRAGGLVLDPELGRARTELGEIAFLQFVGLTTDELHAAQAWHVAGLVEAMAPHLPLLVTDLDRMSLADLPDVASTVREGSAREGSGTGFLFFERLAADTSDGVTLEIGVQHVPQFTKVLPARVPHGNPLILRGPGEPVVLAPGRDFRHTRNGETLEITLPDGVCRAVADAVRPRPGTYRVGPLTVNVVD</sequence>
<accession>A0A238USV3</accession>
<organism evidence="2 3">
    <name type="scientific">Actinomadura mexicana</name>
    <dbReference type="NCBI Taxonomy" id="134959"/>
    <lineage>
        <taxon>Bacteria</taxon>
        <taxon>Bacillati</taxon>
        <taxon>Actinomycetota</taxon>
        <taxon>Actinomycetes</taxon>
        <taxon>Streptosporangiales</taxon>
        <taxon>Thermomonosporaceae</taxon>
        <taxon>Actinomadura</taxon>
    </lineage>
</organism>
<gene>
    <name evidence="2" type="ORF">SAMN06265355_101354</name>
</gene>
<evidence type="ECO:0000259" key="1">
    <source>
        <dbReference type="Pfam" id="PF05076"/>
    </source>
</evidence>
<name>A0A238USV3_9ACTN</name>
<dbReference type="GO" id="GO:0005737">
    <property type="term" value="C:cytoplasm"/>
    <property type="evidence" value="ECO:0007669"/>
    <property type="project" value="TreeGrafter"/>
</dbReference>
<dbReference type="Pfam" id="PF05076">
    <property type="entry name" value="SUFU"/>
    <property type="match status" value="1"/>
</dbReference>
<keyword evidence="3" id="KW-1185">Reference proteome</keyword>
<dbReference type="PANTHER" id="PTHR10928:SF2">
    <property type="entry name" value="SUPPRESSOR OF FUSED HOMOLOG"/>
    <property type="match status" value="1"/>
</dbReference>
<dbReference type="InterPro" id="IPR037181">
    <property type="entry name" value="SUFU_N"/>
</dbReference>